<dbReference type="OrthoDB" id="5592890at2"/>
<feature type="domain" description="Capsule biosynthesis GfcC-like C-terminal" evidence="1">
    <location>
        <begin position="166"/>
        <end position="245"/>
    </location>
</feature>
<dbReference type="Pfam" id="PF06251">
    <property type="entry name" value="Caps_syn_GfcC_C"/>
    <property type="match status" value="1"/>
</dbReference>
<keyword evidence="4" id="KW-1185">Reference proteome</keyword>
<gene>
    <name evidence="3" type="ORF">SAMN05660691_01277</name>
</gene>
<dbReference type="InterPro" id="IPR010425">
    <property type="entry name" value="Caps_synth_GfcC-like_C"/>
</dbReference>
<evidence type="ECO:0000313" key="3">
    <source>
        <dbReference type="EMBL" id="SEH75520.1"/>
    </source>
</evidence>
<dbReference type="STRING" id="173990.SAMN05660691_01277"/>
<accession>A0A1H6KJC8</accession>
<sequence>MKKINMLKQLIFSVLLVAPAVYGAVTVDINGSSYQFDANPRLNDVLAPVALQSNWYWPAAALYQLDSDEPEQLRQQVLQQIAQLKQHKSTDSDLVSTLQALERQLATWRLAKRIVVPIDYDFARVRPEFNPRFDNGTYLLQLKQRPANVYLFGALSSEMTVTHRGAAAAADYIISAQPTALADVAELILLQPDGKVQAAGAAYWNRAHIEAMPGAQIFIPLQSQLFSSQLDILNKRLLELASHRVLP</sequence>
<feature type="domain" description="Capsule biosynthesis GfcC-like N-terminal" evidence="2">
    <location>
        <begin position="23"/>
        <end position="145"/>
    </location>
</feature>
<dbReference type="AlphaFoldDB" id="A0A1H6KJC8"/>
<dbReference type="Gene3D" id="3.10.560.10">
    <property type="entry name" value="Outer membrane lipoprotein wza domain like"/>
    <property type="match status" value="1"/>
</dbReference>
<reference evidence="4" key="1">
    <citation type="submission" date="2016-10" db="EMBL/GenBank/DDBJ databases">
        <authorList>
            <person name="Varghese N."/>
            <person name="Submissions S."/>
        </authorList>
    </citation>
    <scope>NUCLEOTIDE SEQUENCE [LARGE SCALE GENOMIC DNA]</scope>
    <source>
        <strain evidence="4">DSM 17616</strain>
    </source>
</reference>
<protein>
    <submittedName>
        <fullName evidence="3">Capsule biosynthesis GfcC</fullName>
    </submittedName>
</protein>
<proteinExistence type="predicted"/>
<dbReference type="InterPro" id="IPR046459">
    <property type="entry name" value="Caps_syn_GfcC_N"/>
</dbReference>
<organism evidence="3 4">
    <name type="scientific">Rheinheimera pacifica</name>
    <dbReference type="NCBI Taxonomy" id="173990"/>
    <lineage>
        <taxon>Bacteria</taxon>
        <taxon>Pseudomonadati</taxon>
        <taxon>Pseudomonadota</taxon>
        <taxon>Gammaproteobacteria</taxon>
        <taxon>Chromatiales</taxon>
        <taxon>Chromatiaceae</taxon>
        <taxon>Rheinheimera</taxon>
    </lineage>
</organism>
<evidence type="ECO:0000313" key="4">
    <source>
        <dbReference type="Proteomes" id="UP000199371"/>
    </source>
</evidence>
<dbReference type="Pfam" id="PF20616">
    <property type="entry name" value="Caps_syn_GfcC_N"/>
    <property type="match status" value="1"/>
</dbReference>
<dbReference type="EMBL" id="FNXF01000003">
    <property type="protein sequence ID" value="SEH75520.1"/>
    <property type="molecule type" value="Genomic_DNA"/>
</dbReference>
<dbReference type="Proteomes" id="UP000199371">
    <property type="component" value="Unassembled WGS sequence"/>
</dbReference>
<name>A0A1H6KJC8_9GAMM</name>
<evidence type="ECO:0000259" key="2">
    <source>
        <dbReference type="Pfam" id="PF20616"/>
    </source>
</evidence>
<evidence type="ECO:0000259" key="1">
    <source>
        <dbReference type="Pfam" id="PF06251"/>
    </source>
</evidence>